<comment type="caution">
    <text evidence="1">The sequence shown here is derived from an EMBL/GenBank/DDBJ whole genome shotgun (WGS) entry which is preliminary data.</text>
</comment>
<organism evidence="1 2">
    <name type="scientific">Futiania mangrovi</name>
    <dbReference type="NCBI Taxonomy" id="2959716"/>
    <lineage>
        <taxon>Bacteria</taxon>
        <taxon>Pseudomonadati</taxon>
        <taxon>Pseudomonadota</taxon>
        <taxon>Alphaproteobacteria</taxon>
        <taxon>Futianiales</taxon>
        <taxon>Futianiaceae</taxon>
        <taxon>Futiania</taxon>
    </lineage>
</organism>
<dbReference type="Proteomes" id="UP001055804">
    <property type="component" value="Unassembled WGS sequence"/>
</dbReference>
<evidence type="ECO:0000313" key="1">
    <source>
        <dbReference type="EMBL" id="MCP1337096.1"/>
    </source>
</evidence>
<proteinExistence type="predicted"/>
<reference evidence="1" key="1">
    <citation type="submission" date="2022-06" db="EMBL/GenBank/DDBJ databases">
        <title>Isolation and Genomics of Futiania mangrovii gen. nov., sp. nov., a Rare and Metabolically-versatile member in the Class Alphaproteobacteria.</title>
        <authorList>
            <person name="Liu L."/>
            <person name="Huang W.-C."/>
            <person name="Pan J."/>
            <person name="Li J."/>
            <person name="Huang Y."/>
            <person name="Du H."/>
            <person name="Liu Y."/>
            <person name="Li M."/>
        </authorList>
    </citation>
    <scope>NUCLEOTIDE SEQUENCE</scope>
    <source>
        <strain evidence="1">FT118</strain>
    </source>
</reference>
<dbReference type="AlphaFoldDB" id="A0A9J6PGZ9"/>
<evidence type="ECO:0000313" key="2">
    <source>
        <dbReference type="Proteomes" id="UP001055804"/>
    </source>
</evidence>
<accession>A0A9J6PGZ9</accession>
<protein>
    <submittedName>
        <fullName evidence="1">Uncharacterized protein</fullName>
    </submittedName>
</protein>
<gene>
    <name evidence="1" type="ORF">NJQ99_11790</name>
</gene>
<dbReference type="EMBL" id="JAMZFT010000002">
    <property type="protein sequence ID" value="MCP1337096.1"/>
    <property type="molecule type" value="Genomic_DNA"/>
</dbReference>
<name>A0A9J6PGZ9_9PROT</name>
<keyword evidence="2" id="KW-1185">Reference proteome</keyword>
<dbReference type="RefSeq" id="WP_269333030.1">
    <property type="nucleotide sequence ID" value="NZ_JAMZFT010000002.1"/>
</dbReference>
<sequence length="68" mass="7817">MSERNGGKLKFSIQVKSHLVLRADFIIKNSKTEKAPRNTVAKLAVKDETIYLLEQYFGTMHHHLHLAL</sequence>